<dbReference type="EMBL" id="JBHSCX010000008">
    <property type="protein sequence ID" value="MFC4362662.1"/>
    <property type="molecule type" value="Genomic_DNA"/>
</dbReference>
<evidence type="ECO:0000256" key="7">
    <source>
        <dbReference type="ARBA" id="ARBA00023136"/>
    </source>
</evidence>
<evidence type="ECO:0000256" key="1">
    <source>
        <dbReference type="ARBA" id="ARBA00004651"/>
    </source>
</evidence>
<comment type="catalytic activity">
    <reaction evidence="9">
        <text>di-trans,octa-cis-undecaprenyl diphosphate + H2O = di-trans,octa-cis-undecaprenyl phosphate + phosphate + H(+)</text>
        <dbReference type="Rhea" id="RHEA:28094"/>
        <dbReference type="ChEBI" id="CHEBI:15377"/>
        <dbReference type="ChEBI" id="CHEBI:15378"/>
        <dbReference type="ChEBI" id="CHEBI:43474"/>
        <dbReference type="ChEBI" id="CHEBI:58405"/>
        <dbReference type="ChEBI" id="CHEBI:60392"/>
        <dbReference type="EC" id="3.6.1.27"/>
    </reaction>
</comment>
<feature type="domain" description="Phosphatidic acid phosphatase type 2/haloperoxidase" evidence="11">
    <location>
        <begin position="66"/>
        <end position="171"/>
    </location>
</feature>
<feature type="transmembrane region" description="Helical" evidence="10">
    <location>
        <begin position="61"/>
        <end position="81"/>
    </location>
</feature>
<feature type="transmembrane region" description="Helical" evidence="10">
    <location>
        <begin position="116"/>
        <end position="144"/>
    </location>
</feature>
<dbReference type="PANTHER" id="PTHR14969">
    <property type="entry name" value="SPHINGOSINE-1-PHOSPHATE PHOSPHOHYDROLASE"/>
    <property type="match status" value="1"/>
</dbReference>
<dbReference type="InterPro" id="IPR000326">
    <property type="entry name" value="PAP2/HPO"/>
</dbReference>
<evidence type="ECO:0000256" key="4">
    <source>
        <dbReference type="ARBA" id="ARBA00022692"/>
    </source>
</evidence>
<keyword evidence="4 10" id="KW-0812">Transmembrane</keyword>
<organism evidence="12 13">
    <name type="scientific">Simiduia curdlanivorans</name>
    <dbReference type="NCBI Taxonomy" id="1492769"/>
    <lineage>
        <taxon>Bacteria</taxon>
        <taxon>Pseudomonadati</taxon>
        <taxon>Pseudomonadota</taxon>
        <taxon>Gammaproteobacteria</taxon>
        <taxon>Cellvibrionales</taxon>
        <taxon>Cellvibrionaceae</taxon>
        <taxon>Simiduia</taxon>
    </lineage>
</organism>
<evidence type="ECO:0000256" key="2">
    <source>
        <dbReference type="ARBA" id="ARBA00012374"/>
    </source>
</evidence>
<comment type="subcellular location">
    <subcellularLocation>
        <location evidence="1">Cell membrane</location>
        <topology evidence="1">Multi-pass membrane protein</topology>
    </subcellularLocation>
</comment>
<keyword evidence="6 10" id="KW-1133">Transmembrane helix</keyword>
<evidence type="ECO:0000256" key="3">
    <source>
        <dbReference type="ARBA" id="ARBA00022475"/>
    </source>
</evidence>
<evidence type="ECO:0000313" key="12">
    <source>
        <dbReference type="EMBL" id="MFC4362662.1"/>
    </source>
</evidence>
<dbReference type="Pfam" id="PF01569">
    <property type="entry name" value="PAP2"/>
    <property type="match status" value="1"/>
</dbReference>
<dbReference type="RefSeq" id="WP_290259286.1">
    <property type="nucleotide sequence ID" value="NZ_JAUFQG010000004.1"/>
</dbReference>
<protein>
    <recommendedName>
        <fullName evidence="2">undecaprenyl-diphosphate phosphatase</fullName>
        <ecNumber evidence="2">3.6.1.27</ecNumber>
    </recommendedName>
    <alternativeName>
        <fullName evidence="8">Undecaprenyl pyrophosphate phosphatase</fullName>
    </alternativeName>
</protein>
<dbReference type="SMART" id="SM00014">
    <property type="entry name" value="acidPPc"/>
    <property type="match status" value="1"/>
</dbReference>
<evidence type="ECO:0000256" key="9">
    <source>
        <dbReference type="ARBA" id="ARBA00047594"/>
    </source>
</evidence>
<name>A0ABV8V491_9GAMM</name>
<sequence>MMKNTLLFLNHADIRFFLMVNAFLRHSMFQKAARVISTLADGPLYLISAIAIFLLEPEFGGQFFITGLIAFGLEVPLYMSLKRAFKRARPFNQLDCWHGLSPADEFSFPSGHTAAAAVFAGLLGCFYLEINTLLAMYVVLVGASRVTLGVHFLGDILAGALLGLACVALAVQSVSMIGIWG</sequence>
<feature type="transmembrane region" description="Helical" evidence="10">
    <location>
        <begin position="156"/>
        <end position="180"/>
    </location>
</feature>
<keyword evidence="3" id="KW-1003">Cell membrane</keyword>
<evidence type="ECO:0000256" key="5">
    <source>
        <dbReference type="ARBA" id="ARBA00022801"/>
    </source>
</evidence>
<dbReference type="SUPFAM" id="SSF48317">
    <property type="entry name" value="Acid phosphatase/Vanadium-dependent haloperoxidase"/>
    <property type="match status" value="1"/>
</dbReference>
<proteinExistence type="predicted"/>
<gene>
    <name evidence="12" type="ORF">ACFOX3_10130</name>
</gene>
<dbReference type="Gene3D" id="1.20.144.10">
    <property type="entry name" value="Phosphatidic acid phosphatase type 2/haloperoxidase"/>
    <property type="match status" value="1"/>
</dbReference>
<reference evidence="13" key="1">
    <citation type="journal article" date="2019" name="Int. J. Syst. Evol. Microbiol.">
        <title>The Global Catalogue of Microorganisms (GCM) 10K type strain sequencing project: providing services to taxonomists for standard genome sequencing and annotation.</title>
        <authorList>
            <consortium name="The Broad Institute Genomics Platform"/>
            <consortium name="The Broad Institute Genome Sequencing Center for Infectious Disease"/>
            <person name="Wu L."/>
            <person name="Ma J."/>
        </authorList>
    </citation>
    <scope>NUCLEOTIDE SEQUENCE [LARGE SCALE GENOMIC DNA]</scope>
    <source>
        <strain evidence="13">CECT 8570</strain>
    </source>
</reference>
<evidence type="ECO:0000259" key="11">
    <source>
        <dbReference type="SMART" id="SM00014"/>
    </source>
</evidence>
<dbReference type="InterPro" id="IPR036938">
    <property type="entry name" value="PAP2/HPO_sf"/>
</dbReference>
<dbReference type="Proteomes" id="UP001595840">
    <property type="component" value="Unassembled WGS sequence"/>
</dbReference>
<evidence type="ECO:0000256" key="6">
    <source>
        <dbReference type="ARBA" id="ARBA00022989"/>
    </source>
</evidence>
<keyword evidence="7 10" id="KW-0472">Membrane</keyword>
<keyword evidence="5" id="KW-0378">Hydrolase</keyword>
<feature type="transmembrane region" description="Helical" evidence="10">
    <location>
        <begin position="36"/>
        <end position="55"/>
    </location>
</feature>
<evidence type="ECO:0000256" key="8">
    <source>
        <dbReference type="ARBA" id="ARBA00032707"/>
    </source>
</evidence>
<dbReference type="PANTHER" id="PTHR14969:SF62">
    <property type="entry name" value="DECAPRENYLPHOSPHORYL-5-PHOSPHORIBOSE PHOSPHATASE RV3807C-RELATED"/>
    <property type="match status" value="1"/>
</dbReference>
<keyword evidence="13" id="KW-1185">Reference proteome</keyword>
<accession>A0ABV8V491</accession>
<comment type="caution">
    <text evidence="12">The sequence shown here is derived from an EMBL/GenBank/DDBJ whole genome shotgun (WGS) entry which is preliminary data.</text>
</comment>
<evidence type="ECO:0000256" key="10">
    <source>
        <dbReference type="SAM" id="Phobius"/>
    </source>
</evidence>
<evidence type="ECO:0000313" key="13">
    <source>
        <dbReference type="Proteomes" id="UP001595840"/>
    </source>
</evidence>
<dbReference type="EC" id="3.6.1.27" evidence="2"/>